<evidence type="ECO:0000259" key="1">
    <source>
        <dbReference type="PROSITE" id="PS51379"/>
    </source>
</evidence>
<dbReference type="PROSITE" id="PS51379">
    <property type="entry name" value="4FE4S_FER_2"/>
    <property type="match status" value="1"/>
</dbReference>
<comment type="caution">
    <text evidence="2">The sequence shown here is derived from an EMBL/GenBank/DDBJ whole genome shotgun (WGS) entry which is preliminary data.</text>
</comment>
<dbReference type="OrthoDB" id="8279740at2"/>
<reference evidence="2 3" key="1">
    <citation type="submission" date="2014-02" db="EMBL/GenBank/DDBJ databases">
        <title>The small core and large imbalanced accessory genome model reveals a collaborative survival strategy of Sorangium cellulosum strains in nature.</title>
        <authorList>
            <person name="Han K."/>
            <person name="Peng R."/>
            <person name="Blom J."/>
            <person name="Li Y.-Z."/>
        </authorList>
    </citation>
    <scope>NUCLEOTIDE SEQUENCE [LARGE SCALE GENOMIC DNA]</scope>
    <source>
        <strain evidence="2 3">So0008-312</strain>
    </source>
</reference>
<dbReference type="AlphaFoldDB" id="A0A150Q482"/>
<name>A0A150Q482_SORCE</name>
<dbReference type="RefSeq" id="WP_061612476.1">
    <property type="nucleotide sequence ID" value="NZ_JEMA01001065.1"/>
</dbReference>
<dbReference type="Proteomes" id="UP000075260">
    <property type="component" value="Unassembled WGS sequence"/>
</dbReference>
<evidence type="ECO:0000313" key="2">
    <source>
        <dbReference type="EMBL" id="KYF62794.1"/>
    </source>
</evidence>
<proteinExistence type="predicted"/>
<protein>
    <recommendedName>
        <fullName evidence="1">4Fe-4S ferredoxin-type domain-containing protein</fullName>
    </recommendedName>
</protein>
<accession>A0A150Q482</accession>
<gene>
    <name evidence="2" type="ORF">BE15_34195</name>
</gene>
<dbReference type="InterPro" id="IPR017896">
    <property type="entry name" value="4Fe4S_Fe-S-bd"/>
</dbReference>
<dbReference type="EMBL" id="JEMA01001065">
    <property type="protein sequence ID" value="KYF62794.1"/>
    <property type="molecule type" value="Genomic_DNA"/>
</dbReference>
<organism evidence="2 3">
    <name type="scientific">Sorangium cellulosum</name>
    <name type="common">Polyangium cellulosum</name>
    <dbReference type="NCBI Taxonomy" id="56"/>
    <lineage>
        <taxon>Bacteria</taxon>
        <taxon>Pseudomonadati</taxon>
        <taxon>Myxococcota</taxon>
        <taxon>Polyangia</taxon>
        <taxon>Polyangiales</taxon>
        <taxon>Polyangiaceae</taxon>
        <taxon>Sorangium</taxon>
    </lineage>
</organism>
<sequence>MLIDWPALSARCDHAGIPLRGGFHPRDDDGVPPAGDLPAGTLVLLGNAGPSMWRAFSRAREDAPDLALDDWTFAVVSALAAELGAAALFPFTGPPYWPFQRWAQRAEAVYPSPLGILIHPRFGLWHGYRAALVFPERLSLSPRDDLPSPCASCADRPCLRACPVAAFSPGNYDVAACVGHLGAQAGAACMTGGCLSRRACPVGQEHIYPEEQRRFHMRAFRALHAPAQRTRSST</sequence>
<feature type="domain" description="4Fe-4S ferredoxin-type" evidence="1">
    <location>
        <begin position="140"/>
        <end position="172"/>
    </location>
</feature>
<evidence type="ECO:0000313" key="3">
    <source>
        <dbReference type="Proteomes" id="UP000075260"/>
    </source>
</evidence>